<name>A0A6M2DAT5_RHIMP</name>
<sequence length="81" mass="9180">MPVTCFFCCLLCPVIACLFSFWCLLFLCHTVSTSMICYSVLILAQFLIHSLEKFPIPSIATSYCCTFGSSCELVFFFFSRS</sequence>
<evidence type="ECO:0000313" key="2">
    <source>
        <dbReference type="EMBL" id="NOV43219.1"/>
    </source>
</evidence>
<keyword evidence="1" id="KW-0472">Membrane</keyword>
<evidence type="ECO:0000256" key="1">
    <source>
        <dbReference type="SAM" id="Phobius"/>
    </source>
</evidence>
<dbReference type="AlphaFoldDB" id="A0A6M2DAT5"/>
<proteinExistence type="predicted"/>
<feature type="transmembrane region" description="Helical" evidence="1">
    <location>
        <begin position="60"/>
        <end position="78"/>
    </location>
</feature>
<dbReference type="EMBL" id="GHWJ01010482">
    <property type="protein sequence ID" value="NOV43219.1"/>
    <property type="molecule type" value="Transcribed_RNA"/>
</dbReference>
<keyword evidence="1" id="KW-0812">Transmembrane</keyword>
<accession>A0A6M2DAT5</accession>
<organism evidence="2">
    <name type="scientific">Rhipicephalus microplus</name>
    <name type="common">Cattle tick</name>
    <name type="synonym">Boophilus microplus</name>
    <dbReference type="NCBI Taxonomy" id="6941"/>
    <lineage>
        <taxon>Eukaryota</taxon>
        <taxon>Metazoa</taxon>
        <taxon>Ecdysozoa</taxon>
        <taxon>Arthropoda</taxon>
        <taxon>Chelicerata</taxon>
        <taxon>Arachnida</taxon>
        <taxon>Acari</taxon>
        <taxon>Parasitiformes</taxon>
        <taxon>Ixodida</taxon>
        <taxon>Ixodoidea</taxon>
        <taxon>Ixodidae</taxon>
        <taxon>Rhipicephalinae</taxon>
        <taxon>Rhipicephalus</taxon>
        <taxon>Boophilus</taxon>
    </lineage>
</organism>
<protein>
    <submittedName>
        <fullName evidence="2">Uncharacterized protein</fullName>
    </submittedName>
</protein>
<keyword evidence="1" id="KW-1133">Transmembrane helix</keyword>
<reference evidence="2" key="1">
    <citation type="submission" date="2019-09" db="EMBL/GenBank/DDBJ databases">
        <title>Organ-specific transcriptomic study of the physiology of the cattle tick, Rhipicephalus microplus.</title>
        <authorList>
            <person name="Tirloni L."/>
            <person name="Braz G."/>
            <person name="Gandara A.C.P."/>
            <person name="Sabadin G.A."/>
            <person name="da Silva R.M."/>
            <person name="Guizzo M.G."/>
            <person name="Machado J.A."/>
            <person name="Costa E.P."/>
            <person name="Gomes H.F."/>
            <person name="Moraes J."/>
            <person name="Mota M.B.S."/>
            <person name="Mesquita R.D."/>
            <person name="Alvarenga P.H."/>
            <person name="Alves F."/>
            <person name="Seixas A."/>
            <person name="da Fonseca R.N."/>
            <person name="Fogaca A."/>
            <person name="Logullo C."/>
            <person name="Tanaka A."/>
            <person name="Daffre S."/>
            <person name="Termignoni C."/>
            <person name="Vaz I.S.Jr."/>
            <person name="Oliveira P.L."/>
            <person name="Ribeiro J.M."/>
        </authorList>
    </citation>
    <scope>NUCLEOTIDE SEQUENCE</scope>
    <source>
        <strain evidence="2">Porto Alegre</strain>
    </source>
</reference>